<evidence type="ECO:0000313" key="2">
    <source>
        <dbReference type="Proteomes" id="UP001165653"/>
    </source>
</evidence>
<proteinExistence type="predicted"/>
<gene>
    <name evidence="1" type="ORF">OJ996_22050</name>
</gene>
<accession>A0ABT3G8V6</accession>
<organism evidence="1 2">
    <name type="scientific">Luteolibacter rhizosphaerae</name>
    <dbReference type="NCBI Taxonomy" id="2989719"/>
    <lineage>
        <taxon>Bacteria</taxon>
        <taxon>Pseudomonadati</taxon>
        <taxon>Verrucomicrobiota</taxon>
        <taxon>Verrucomicrobiia</taxon>
        <taxon>Verrucomicrobiales</taxon>
        <taxon>Verrucomicrobiaceae</taxon>
        <taxon>Luteolibacter</taxon>
    </lineage>
</organism>
<reference evidence="1" key="1">
    <citation type="submission" date="2022-10" db="EMBL/GenBank/DDBJ databases">
        <title>Luteolibacter sp. GHJ8, whole genome shotgun sequencing project.</title>
        <authorList>
            <person name="Zhao G."/>
            <person name="Shen L."/>
        </authorList>
    </citation>
    <scope>NUCLEOTIDE SEQUENCE</scope>
    <source>
        <strain evidence="1">GHJ8</strain>
    </source>
</reference>
<evidence type="ECO:0008006" key="3">
    <source>
        <dbReference type="Google" id="ProtNLM"/>
    </source>
</evidence>
<dbReference type="RefSeq" id="WP_264515860.1">
    <property type="nucleotide sequence ID" value="NZ_JAPDDR010000014.1"/>
</dbReference>
<dbReference type="Proteomes" id="UP001165653">
    <property type="component" value="Unassembled WGS sequence"/>
</dbReference>
<evidence type="ECO:0000313" key="1">
    <source>
        <dbReference type="EMBL" id="MCW1916288.1"/>
    </source>
</evidence>
<keyword evidence="2" id="KW-1185">Reference proteome</keyword>
<comment type="caution">
    <text evidence="1">The sequence shown here is derived from an EMBL/GenBank/DDBJ whole genome shotgun (WGS) entry which is preliminary data.</text>
</comment>
<protein>
    <recommendedName>
        <fullName evidence="3">DUF4864 domain-containing protein</fullName>
    </recommendedName>
</protein>
<dbReference type="EMBL" id="JAPDDR010000014">
    <property type="protein sequence ID" value="MCW1916288.1"/>
    <property type="molecule type" value="Genomic_DNA"/>
</dbReference>
<sequence length="140" mass="15860">MKKKRALLLFGSLGVLTLGYVAWCGRSLYLSVPIPDMTELPEEHRAEARAIIAERGLDKPDSFEFGSFIKLLSAPYKGEPGEIVVHTTESGDTYVDRFSPGRRHYRLYAIFSRTRSGAWYLRGCHIDGKWRPDRLLGDSP</sequence>
<name>A0ABT3G8V6_9BACT</name>